<reference evidence="3" key="2">
    <citation type="submission" date="2020-04" db="EMBL/GenBank/DDBJ databases">
        <authorList>
            <consortium name="NCBI Genome Project"/>
        </authorList>
    </citation>
    <scope>NUCLEOTIDE SEQUENCE</scope>
    <source>
        <strain evidence="3">CBS 304.34</strain>
    </source>
</reference>
<reference evidence="3" key="3">
    <citation type="submission" date="2025-04" db="UniProtKB">
        <authorList>
            <consortium name="RefSeq"/>
        </authorList>
    </citation>
    <scope>IDENTIFICATION</scope>
    <source>
        <strain evidence="3">CBS 304.34</strain>
    </source>
</reference>
<protein>
    <submittedName>
        <fullName evidence="1 3">Uncharacterized protein</fullName>
    </submittedName>
</protein>
<dbReference type="OrthoDB" id="10553959at2759"/>
<dbReference type="RefSeq" id="XP_033578930.1">
    <property type="nucleotide sequence ID" value="XM_033714031.1"/>
</dbReference>
<evidence type="ECO:0000313" key="2">
    <source>
        <dbReference type="Proteomes" id="UP000504636"/>
    </source>
</evidence>
<reference evidence="1 3" key="1">
    <citation type="journal article" date="2020" name="Stud. Mycol.">
        <title>101 Dothideomycetes genomes: a test case for predicting lifestyles and emergence of pathogens.</title>
        <authorList>
            <person name="Haridas S."/>
            <person name="Albert R."/>
            <person name="Binder M."/>
            <person name="Bloem J."/>
            <person name="Labutti K."/>
            <person name="Salamov A."/>
            <person name="Andreopoulos B."/>
            <person name="Baker S."/>
            <person name="Barry K."/>
            <person name="Bills G."/>
            <person name="Bluhm B."/>
            <person name="Cannon C."/>
            <person name="Castanera R."/>
            <person name="Culley D."/>
            <person name="Daum C."/>
            <person name="Ezra D."/>
            <person name="Gonzalez J."/>
            <person name="Henrissat B."/>
            <person name="Kuo A."/>
            <person name="Liang C."/>
            <person name="Lipzen A."/>
            <person name="Lutzoni F."/>
            <person name="Magnuson J."/>
            <person name="Mondo S."/>
            <person name="Nolan M."/>
            <person name="Ohm R."/>
            <person name="Pangilinan J."/>
            <person name="Park H.-J."/>
            <person name="Ramirez L."/>
            <person name="Alfaro M."/>
            <person name="Sun H."/>
            <person name="Tritt A."/>
            <person name="Yoshinaga Y."/>
            <person name="Zwiers L.-H."/>
            <person name="Turgeon B."/>
            <person name="Goodwin S."/>
            <person name="Spatafora J."/>
            <person name="Crous P."/>
            <person name="Grigoriev I."/>
        </authorList>
    </citation>
    <scope>NUCLEOTIDE SEQUENCE</scope>
    <source>
        <strain evidence="1 3">CBS 304.34</strain>
    </source>
</reference>
<keyword evidence="2" id="KW-1185">Reference proteome</keyword>
<accession>A0A6A6YSP6</accession>
<evidence type="ECO:0000313" key="3">
    <source>
        <dbReference type="RefSeq" id="XP_033578930.1"/>
    </source>
</evidence>
<evidence type="ECO:0000313" key="1">
    <source>
        <dbReference type="EMBL" id="KAF2811966.1"/>
    </source>
</evidence>
<dbReference type="AlphaFoldDB" id="A0A6A6YSP6"/>
<dbReference type="GeneID" id="54454924"/>
<proteinExistence type="predicted"/>
<sequence length="212" mass="22215">MREIFRDLIAESRDAGACLFQLPVSDPSSQLCMLQTSVSAWRCEAFPYASPPSTFLGSGWRIGCLVSSRPQACRASSRSQTFNVSSSSAQNSRGMHTAPWPGRPMRRIIPIAIEIPHMHRLIANLPPRRRLGRVGDPERGCAVVGTVPEGAVARFGGEQRRTAGFAGAGRGRGGGGGGEGAALGRVGGPLADGGCAAEVGVFGVIEGELDGW</sequence>
<organism evidence="1">
    <name type="scientific">Mytilinidion resinicola</name>
    <dbReference type="NCBI Taxonomy" id="574789"/>
    <lineage>
        <taxon>Eukaryota</taxon>
        <taxon>Fungi</taxon>
        <taxon>Dikarya</taxon>
        <taxon>Ascomycota</taxon>
        <taxon>Pezizomycotina</taxon>
        <taxon>Dothideomycetes</taxon>
        <taxon>Pleosporomycetidae</taxon>
        <taxon>Mytilinidiales</taxon>
        <taxon>Mytilinidiaceae</taxon>
        <taxon>Mytilinidion</taxon>
    </lineage>
</organism>
<name>A0A6A6YSP6_9PEZI</name>
<dbReference type="Proteomes" id="UP000504636">
    <property type="component" value="Unplaced"/>
</dbReference>
<dbReference type="EMBL" id="MU003698">
    <property type="protein sequence ID" value="KAF2811966.1"/>
    <property type="molecule type" value="Genomic_DNA"/>
</dbReference>
<gene>
    <name evidence="1 3" type="ORF">BDZ99DRAFT_284420</name>
</gene>